<organism evidence="1 2">
    <name type="scientific">Cymbomonas tetramitiformis</name>
    <dbReference type="NCBI Taxonomy" id="36881"/>
    <lineage>
        <taxon>Eukaryota</taxon>
        <taxon>Viridiplantae</taxon>
        <taxon>Chlorophyta</taxon>
        <taxon>Pyramimonadophyceae</taxon>
        <taxon>Pyramimonadales</taxon>
        <taxon>Pyramimonadaceae</taxon>
        <taxon>Cymbomonas</taxon>
    </lineage>
</organism>
<protein>
    <submittedName>
        <fullName evidence="1">Uncharacterized protein</fullName>
    </submittedName>
</protein>
<comment type="caution">
    <text evidence="1">The sequence shown here is derived from an EMBL/GenBank/DDBJ whole genome shotgun (WGS) entry which is preliminary data.</text>
</comment>
<dbReference type="AlphaFoldDB" id="A0AAE0H0T6"/>
<keyword evidence="2" id="KW-1185">Reference proteome</keyword>
<reference evidence="1 2" key="1">
    <citation type="journal article" date="2015" name="Genome Biol. Evol.">
        <title>Comparative Genomics of a Bacterivorous Green Alga Reveals Evolutionary Causalities and Consequences of Phago-Mixotrophic Mode of Nutrition.</title>
        <authorList>
            <person name="Burns J.A."/>
            <person name="Paasch A."/>
            <person name="Narechania A."/>
            <person name="Kim E."/>
        </authorList>
    </citation>
    <scope>NUCLEOTIDE SEQUENCE [LARGE SCALE GENOMIC DNA]</scope>
    <source>
        <strain evidence="1 2">PLY_AMNH</strain>
    </source>
</reference>
<dbReference type="Proteomes" id="UP001190700">
    <property type="component" value="Unassembled WGS sequence"/>
</dbReference>
<dbReference type="EMBL" id="LGRX02000657">
    <property type="protein sequence ID" value="KAK3287887.1"/>
    <property type="molecule type" value="Genomic_DNA"/>
</dbReference>
<sequence>MWRNSENGDFWKCPEKSIEVFSILDETMDTEIGGTAVLPAGEIGLSTLSLGTTDFDSLVKLPNGWTACKLKKKAKTYLANRN</sequence>
<accession>A0AAE0H0T6</accession>
<gene>
    <name evidence="1" type="ORF">CYMTET_4620</name>
</gene>
<evidence type="ECO:0000313" key="2">
    <source>
        <dbReference type="Proteomes" id="UP001190700"/>
    </source>
</evidence>
<name>A0AAE0H0T6_9CHLO</name>
<proteinExistence type="predicted"/>
<evidence type="ECO:0000313" key="1">
    <source>
        <dbReference type="EMBL" id="KAK3287887.1"/>
    </source>
</evidence>